<keyword evidence="2" id="KW-0009">Actin-binding</keyword>
<dbReference type="PRINTS" id="PR01217">
    <property type="entry name" value="PRICHEXTENSN"/>
</dbReference>
<dbReference type="GO" id="GO:0042147">
    <property type="term" value="P:retrograde transport, endosome to Golgi"/>
    <property type="evidence" value="ECO:0007669"/>
    <property type="project" value="TreeGrafter"/>
</dbReference>
<evidence type="ECO:0000256" key="1">
    <source>
        <dbReference type="ARBA" id="ARBA00005602"/>
    </source>
</evidence>
<dbReference type="GO" id="GO:0071203">
    <property type="term" value="C:WASH complex"/>
    <property type="evidence" value="ECO:0007669"/>
    <property type="project" value="InterPro"/>
</dbReference>
<dbReference type="Pfam" id="PF11945">
    <property type="entry name" value="WASH_WAHD"/>
    <property type="match status" value="1"/>
</dbReference>
<reference evidence="5" key="1">
    <citation type="submission" date="2019-08" db="EMBL/GenBank/DDBJ databases">
        <title>The improved chromosome-level genome for the pearl oyster Pinctada fucata martensii using PacBio sequencing and Hi-C.</title>
        <authorList>
            <person name="Zheng Z."/>
        </authorList>
    </citation>
    <scope>NUCLEOTIDE SEQUENCE</scope>
    <source>
        <strain evidence="5">ZZ-2019</strain>
        <tissue evidence="5">Adductor muscle</tissue>
    </source>
</reference>
<dbReference type="GO" id="GO:0034314">
    <property type="term" value="P:Arp2/3 complex-mediated actin nucleation"/>
    <property type="evidence" value="ECO:0007669"/>
    <property type="project" value="InterPro"/>
</dbReference>
<dbReference type="Proteomes" id="UP001186944">
    <property type="component" value="Unassembled WGS sequence"/>
</dbReference>
<dbReference type="InterPro" id="IPR028290">
    <property type="entry name" value="WASH1"/>
</dbReference>
<evidence type="ECO:0000313" key="6">
    <source>
        <dbReference type="Proteomes" id="UP001186944"/>
    </source>
</evidence>
<accession>A0AA88YK43</accession>
<comment type="similarity">
    <text evidence="1">Belongs to the WASH1 family.</text>
</comment>
<dbReference type="GO" id="GO:0043015">
    <property type="term" value="F:gamma-tubulin binding"/>
    <property type="evidence" value="ECO:0007669"/>
    <property type="project" value="TreeGrafter"/>
</dbReference>
<name>A0AA88YK43_PINIB</name>
<feature type="domain" description="WH2" evidence="4">
    <location>
        <begin position="359"/>
        <end position="381"/>
    </location>
</feature>
<evidence type="ECO:0000259" key="4">
    <source>
        <dbReference type="PROSITE" id="PS51082"/>
    </source>
</evidence>
<dbReference type="GO" id="GO:0003779">
    <property type="term" value="F:actin binding"/>
    <property type="evidence" value="ECO:0007669"/>
    <property type="project" value="UniProtKB-KW"/>
</dbReference>
<evidence type="ECO:0000313" key="5">
    <source>
        <dbReference type="EMBL" id="KAK3102807.1"/>
    </source>
</evidence>
<feature type="compositionally biased region" description="Pro residues" evidence="3">
    <location>
        <begin position="293"/>
        <end position="348"/>
    </location>
</feature>
<feature type="region of interest" description="Disordered" evidence="3">
    <location>
        <begin position="281"/>
        <end position="474"/>
    </location>
</feature>
<protein>
    <recommendedName>
        <fullName evidence="4">WH2 domain-containing protein</fullName>
    </recommendedName>
</protein>
<dbReference type="GO" id="GO:0032456">
    <property type="term" value="P:endocytic recycling"/>
    <property type="evidence" value="ECO:0007669"/>
    <property type="project" value="TreeGrafter"/>
</dbReference>
<keyword evidence="6" id="KW-1185">Reference proteome</keyword>
<feature type="compositionally biased region" description="Gly residues" evidence="3">
    <location>
        <begin position="422"/>
        <end position="432"/>
    </location>
</feature>
<evidence type="ECO:0000256" key="3">
    <source>
        <dbReference type="SAM" id="MobiDB-lite"/>
    </source>
</evidence>
<proteinExistence type="inferred from homology"/>
<feature type="compositionally biased region" description="Basic and acidic residues" evidence="3">
    <location>
        <begin position="380"/>
        <end position="397"/>
    </location>
</feature>
<dbReference type="GO" id="GO:0006887">
    <property type="term" value="P:exocytosis"/>
    <property type="evidence" value="ECO:0007669"/>
    <property type="project" value="TreeGrafter"/>
</dbReference>
<gene>
    <name evidence="5" type="ORF">FSP39_014056</name>
</gene>
<evidence type="ECO:0000256" key="2">
    <source>
        <dbReference type="ARBA" id="ARBA00023203"/>
    </source>
</evidence>
<dbReference type="GO" id="GO:0005769">
    <property type="term" value="C:early endosome"/>
    <property type="evidence" value="ECO:0007669"/>
    <property type="project" value="InterPro"/>
</dbReference>
<dbReference type="PANTHER" id="PTHR23331">
    <property type="entry name" value="CXYORF1"/>
    <property type="match status" value="1"/>
</dbReference>
<dbReference type="EMBL" id="VSWD01000005">
    <property type="protein sequence ID" value="KAK3102807.1"/>
    <property type="molecule type" value="Genomic_DNA"/>
</dbReference>
<organism evidence="5 6">
    <name type="scientific">Pinctada imbricata</name>
    <name type="common">Atlantic pearl-oyster</name>
    <name type="synonym">Pinctada martensii</name>
    <dbReference type="NCBI Taxonomy" id="66713"/>
    <lineage>
        <taxon>Eukaryota</taxon>
        <taxon>Metazoa</taxon>
        <taxon>Spiralia</taxon>
        <taxon>Lophotrochozoa</taxon>
        <taxon>Mollusca</taxon>
        <taxon>Bivalvia</taxon>
        <taxon>Autobranchia</taxon>
        <taxon>Pteriomorphia</taxon>
        <taxon>Pterioida</taxon>
        <taxon>Pterioidea</taxon>
        <taxon>Pteriidae</taxon>
        <taxon>Pinctada</taxon>
    </lineage>
</organism>
<dbReference type="InterPro" id="IPR021854">
    <property type="entry name" value="WASH1_WAHD"/>
</dbReference>
<dbReference type="GO" id="GO:0055037">
    <property type="term" value="C:recycling endosome"/>
    <property type="evidence" value="ECO:0007669"/>
    <property type="project" value="TreeGrafter"/>
</dbReference>
<dbReference type="InterPro" id="IPR003124">
    <property type="entry name" value="WH2_dom"/>
</dbReference>
<comment type="caution">
    <text evidence="5">The sequence shown here is derived from an EMBL/GenBank/DDBJ whole genome shotgun (WGS) entry which is preliminary data.</text>
</comment>
<dbReference type="PANTHER" id="PTHR23331:SF1">
    <property type="entry name" value="WASH COMPLEX SUBUNIT 1"/>
    <property type="match status" value="1"/>
</dbReference>
<dbReference type="PROSITE" id="PS51082">
    <property type="entry name" value="WH2"/>
    <property type="match status" value="1"/>
</dbReference>
<sequence>MQIMANQSFKVPGIPPDLRREETVHQIADSLEYLDKVADEVFQRINKRVVDNRTRLQKINDRVSLAQAKVDKIKGSNKATKVFASAKYPAPDALEEYDLLFPLEGTNGLREPKRPHYKVVSKHKVVDTKTLRDKLQFFNVHLDTKKKQQEGSQHEGLGGLPKNVPSVSSLLLFNTSENLYKKYVMLDPLGVVTKTRTAIEEESEMAEAPSTIAQREEMQRLQAENFFYMPDIGDVPEIAVPDFLPDLQGVADDLSFQLDQEISIAPSVLSSNIPDLPSVVADSETLPTLPDTTAPPPPINNPASAPPPPPPPPPAGAPPPPPPPPPPEAPPPPPPPPAEGPPPPPPTEVPTEVAAPSDGRSSLLESIRAAGGAGKAKLKSVKERKSEKKKKKEEEKAAPPAAGGGDLMSDLFSRLQMRRKGISGGGGGGSKGGGEKSESASSGGGSAMDKISSMIPPPPKPGGGEGGDDEEDWE</sequence>
<dbReference type="GO" id="GO:0043014">
    <property type="term" value="F:alpha-tubulin binding"/>
    <property type="evidence" value="ECO:0007669"/>
    <property type="project" value="InterPro"/>
</dbReference>
<dbReference type="GO" id="GO:0005829">
    <property type="term" value="C:cytosol"/>
    <property type="evidence" value="ECO:0007669"/>
    <property type="project" value="GOC"/>
</dbReference>
<dbReference type="AlphaFoldDB" id="A0AA88YK43"/>